<dbReference type="Pfam" id="PF00291">
    <property type="entry name" value="PALP"/>
    <property type="match status" value="1"/>
</dbReference>
<dbReference type="Pfam" id="PF01266">
    <property type="entry name" value="DAO"/>
    <property type="match status" value="1"/>
</dbReference>
<dbReference type="InterPro" id="IPR036052">
    <property type="entry name" value="TrpB-like_PALP_sf"/>
</dbReference>
<evidence type="ECO:0000259" key="4">
    <source>
        <dbReference type="Pfam" id="PF01266"/>
    </source>
</evidence>
<evidence type="ECO:0000256" key="1">
    <source>
        <dbReference type="ARBA" id="ARBA00006886"/>
    </source>
</evidence>
<evidence type="ECO:0000259" key="3">
    <source>
        <dbReference type="Pfam" id="PF00561"/>
    </source>
</evidence>
<name>A0ABQ6MPV0_9STRA</name>
<sequence length="1157" mass="125856">MIGPGEYLDTDKYRVICPSFVGSPHSPSSPMSVNPETGTLKHPYGPEFPQVTPGDMAYCHSLLLKELGIDKVHSVIGGSLGGMQVVAFMTLFPEMTDRAVIISGTARTSPFSSALRLMQRNAIEGDPNYFGGLYNTPAIKSEGPVEGMKAARMMGMMWYRSREEFDKRFEWGYDEEVCPQTEEPSSDVQSYLEYQADKFSTSFDPNCYLLLSKGMDQFDVGRSAAKYVPGFERPDEPKEQRLERALDRVTSQVQVVGVAQDALIPLSEQEEVYKILRKKQKDVEFVPIDDEHGHDAMFNARSCLKKFAPVISSFVEGESGKFADKKSMKARKHDQEVNPDRLGSFTRTIMGNKAARIIDELPFHLPYDNWLRSIGNTPLFEVKDGMFAKLEGDNPGGSIKDRAVTAIVLNKFAKGELQSSGSTLCLVTSGWAGLSLAQIHSALSKQEGFSLDVVIVMPAAYAEKEIPSKITALPGMEVYHGGFDEYFAADDKEEGGIRVVYEPMAFIDVLDKTHTIVKNKKWVLMDQHHDACGMDAHASTALELMCQIPGLTDVVCATGTGATAAGLATYLPSHVQVHSRPALSGTVDGLTDVSRYNNFCDVNSLVGYRSEIFDLDDAKTNQAELLDEHGIAAGHSSGATYWLAKQVQAEKPDAKIVFIAADGKVADGTGMKTVSTSGGTVSMLRAKLQQQRNFHAARGNVMRMGSSGRRGYSTSVLDQARHVDHLIIGGGPVGTGTASALGEIEYEKDEPDSIMLVHDPKNWGAHQDWSRLARLSFDGPPEELELSRHAVELLDLVDEVRSYQSGAPVVPVRPGMLFLASPGTPMAKACAHAEEHYGDETFVRRHPSELDDLYPGNPVTLPDDTLCWSSPVGLCVSPIELCSAQLGNAKAYGVEETQGIASLSVTDDGLVKCVVSPSGEEFTTNKAYVFAGAQNREIFEKSVKAGHKELDMPEFDNSYITAISTVRYKHVNHPANPKEGSGHVVTPITLGQLEIPGLIDFQANFSIVAEEYGDVLKTRLSGSVGSEVIPYVADLHKKFGPDSDEAMAAIYKNFFGALFPYLETEKPQDFNRCVTYRNHGAAFGGTSLLHKDVGDGKSSLLTTVGCFGVGVKFGPALGEAAAAHANGKELYTGMHVHESGDPALGSTDLGEKLERAW</sequence>
<dbReference type="InterPro" id="IPR000073">
    <property type="entry name" value="AB_hydrolase_1"/>
</dbReference>
<dbReference type="InterPro" id="IPR018152">
    <property type="entry name" value="SOD_Cu/Zn_BS"/>
</dbReference>
<accession>A0ABQ6MPV0</accession>
<proteinExistence type="inferred from homology"/>
<evidence type="ECO:0000313" key="5">
    <source>
        <dbReference type="EMBL" id="GMI29807.1"/>
    </source>
</evidence>
<gene>
    <name evidence="5" type="ORF">TeGR_g4827</name>
</gene>
<feature type="domain" description="AB hydrolase-1" evidence="3">
    <location>
        <begin position="6"/>
        <end position="272"/>
    </location>
</feature>
<protein>
    <recommendedName>
        <fullName evidence="7">Homoserine O-acetyltransferase</fullName>
    </recommendedName>
</protein>
<dbReference type="SUPFAM" id="SSF53474">
    <property type="entry name" value="alpha/beta-Hydrolases"/>
    <property type="match status" value="1"/>
</dbReference>
<dbReference type="EMBL" id="BRYB01000424">
    <property type="protein sequence ID" value="GMI29807.1"/>
    <property type="molecule type" value="Genomic_DNA"/>
</dbReference>
<organism evidence="5 6">
    <name type="scientific">Tetraparma gracilis</name>
    <dbReference type="NCBI Taxonomy" id="2962635"/>
    <lineage>
        <taxon>Eukaryota</taxon>
        <taxon>Sar</taxon>
        <taxon>Stramenopiles</taxon>
        <taxon>Ochrophyta</taxon>
        <taxon>Bolidophyceae</taxon>
        <taxon>Parmales</taxon>
        <taxon>Triparmaceae</taxon>
        <taxon>Tetraparma</taxon>
    </lineage>
</organism>
<feature type="domain" description="FAD dependent oxidoreductase" evidence="4">
    <location>
        <begin position="724"/>
        <end position="1123"/>
    </location>
</feature>
<dbReference type="InterPro" id="IPR001926">
    <property type="entry name" value="TrpB-like_PALP"/>
</dbReference>
<dbReference type="PANTHER" id="PTHR32268:SF16">
    <property type="entry name" value="SERINE O-SUCCINYLTRANSFERASE"/>
    <property type="match status" value="1"/>
</dbReference>
<dbReference type="PANTHER" id="PTHR32268">
    <property type="entry name" value="HOMOSERINE O-ACETYLTRANSFERASE"/>
    <property type="match status" value="1"/>
</dbReference>
<evidence type="ECO:0000313" key="6">
    <source>
        <dbReference type="Proteomes" id="UP001165060"/>
    </source>
</evidence>
<dbReference type="Gene3D" id="3.40.50.1100">
    <property type="match status" value="2"/>
</dbReference>
<dbReference type="InterPro" id="IPR006076">
    <property type="entry name" value="FAD-dep_OxRdtase"/>
</dbReference>
<keyword evidence="6" id="KW-1185">Reference proteome</keyword>
<dbReference type="Gene3D" id="3.30.9.10">
    <property type="entry name" value="D-Amino Acid Oxidase, subunit A, domain 2"/>
    <property type="match status" value="1"/>
</dbReference>
<evidence type="ECO:0000259" key="2">
    <source>
        <dbReference type="Pfam" id="PF00291"/>
    </source>
</evidence>
<dbReference type="InterPro" id="IPR029058">
    <property type="entry name" value="AB_hydrolase_fold"/>
</dbReference>
<dbReference type="PROSITE" id="PS00087">
    <property type="entry name" value="SOD_CU_ZN_1"/>
    <property type="match status" value="1"/>
</dbReference>
<comment type="similarity">
    <text evidence="1">Belongs to the AB hydrolase superfamily. MetX family.</text>
</comment>
<comment type="caution">
    <text evidence="5">The sequence shown here is derived from an EMBL/GenBank/DDBJ whole genome shotgun (WGS) entry which is preliminary data.</text>
</comment>
<dbReference type="Pfam" id="PF00561">
    <property type="entry name" value="Abhydrolase_1"/>
    <property type="match status" value="1"/>
</dbReference>
<dbReference type="Proteomes" id="UP001165060">
    <property type="component" value="Unassembled WGS sequence"/>
</dbReference>
<dbReference type="SUPFAM" id="SSF53686">
    <property type="entry name" value="Tryptophan synthase beta subunit-like PLP-dependent enzymes"/>
    <property type="match status" value="1"/>
</dbReference>
<feature type="domain" description="Tryptophan synthase beta chain-like PALP" evidence="2">
    <location>
        <begin position="373"/>
        <end position="661"/>
    </location>
</feature>
<dbReference type="SUPFAM" id="SSF51905">
    <property type="entry name" value="FAD/NAD(P)-binding domain"/>
    <property type="match status" value="1"/>
</dbReference>
<dbReference type="Gene3D" id="3.40.50.1820">
    <property type="entry name" value="alpha/beta hydrolase"/>
    <property type="match status" value="1"/>
</dbReference>
<dbReference type="Gene3D" id="3.50.50.60">
    <property type="entry name" value="FAD/NAD(P)-binding domain"/>
    <property type="match status" value="1"/>
</dbReference>
<dbReference type="InterPro" id="IPR008220">
    <property type="entry name" value="HAT_MetX-like"/>
</dbReference>
<dbReference type="InterPro" id="IPR036188">
    <property type="entry name" value="FAD/NAD-bd_sf"/>
</dbReference>
<evidence type="ECO:0008006" key="7">
    <source>
        <dbReference type="Google" id="ProtNLM"/>
    </source>
</evidence>
<reference evidence="5 6" key="1">
    <citation type="journal article" date="2023" name="Commun. Biol.">
        <title>Genome analysis of Parmales, the sister group of diatoms, reveals the evolutionary specialization of diatoms from phago-mixotrophs to photoautotrophs.</title>
        <authorList>
            <person name="Ban H."/>
            <person name="Sato S."/>
            <person name="Yoshikawa S."/>
            <person name="Yamada K."/>
            <person name="Nakamura Y."/>
            <person name="Ichinomiya M."/>
            <person name="Sato N."/>
            <person name="Blanc-Mathieu R."/>
            <person name="Endo H."/>
            <person name="Kuwata A."/>
            <person name="Ogata H."/>
        </authorList>
    </citation>
    <scope>NUCLEOTIDE SEQUENCE [LARGE SCALE GENOMIC DNA]</scope>
</reference>